<sequence>MHSGSYPVSLIIWLTLLKIHSGQLHEKDTKPYGHSLCSQIFQNIIISYSQQHNCSVIYCGSHGHYIVSSITNWEISIHIYMISTAPYISWMFTSCKL</sequence>
<evidence type="ECO:0008006" key="4">
    <source>
        <dbReference type="Google" id="ProtNLM"/>
    </source>
</evidence>
<organism evidence="2 3">
    <name type="scientific">Engystomops pustulosus</name>
    <name type="common">Tungara frog</name>
    <name type="synonym">Physalaemus pustulosus</name>
    <dbReference type="NCBI Taxonomy" id="76066"/>
    <lineage>
        <taxon>Eukaryota</taxon>
        <taxon>Metazoa</taxon>
        <taxon>Chordata</taxon>
        <taxon>Craniata</taxon>
        <taxon>Vertebrata</taxon>
        <taxon>Euteleostomi</taxon>
        <taxon>Amphibia</taxon>
        <taxon>Batrachia</taxon>
        <taxon>Anura</taxon>
        <taxon>Neobatrachia</taxon>
        <taxon>Hyloidea</taxon>
        <taxon>Leptodactylidae</taxon>
        <taxon>Leiuperinae</taxon>
        <taxon>Engystomops</taxon>
    </lineage>
</organism>
<comment type="caution">
    <text evidence="2">The sequence shown here is derived from an EMBL/GenBank/DDBJ whole genome shotgun (WGS) entry which is preliminary data.</text>
</comment>
<keyword evidence="3" id="KW-1185">Reference proteome</keyword>
<evidence type="ECO:0000256" key="1">
    <source>
        <dbReference type="SAM" id="SignalP"/>
    </source>
</evidence>
<dbReference type="EMBL" id="WNYA01000002">
    <property type="protein sequence ID" value="KAG8585654.1"/>
    <property type="molecule type" value="Genomic_DNA"/>
</dbReference>
<reference evidence="2" key="1">
    <citation type="thesis" date="2020" institute="ProQuest LLC" country="789 East Eisenhower Parkway, Ann Arbor, MI, USA">
        <title>Comparative Genomics and Chromosome Evolution.</title>
        <authorList>
            <person name="Mudd A.B."/>
        </authorList>
    </citation>
    <scope>NUCLEOTIDE SEQUENCE</scope>
    <source>
        <strain evidence="2">237g6f4</strain>
        <tissue evidence="2">Blood</tissue>
    </source>
</reference>
<keyword evidence="1" id="KW-0732">Signal</keyword>
<dbReference type="Proteomes" id="UP000824782">
    <property type="component" value="Unassembled WGS sequence"/>
</dbReference>
<accession>A0AAV7CKU4</accession>
<gene>
    <name evidence="2" type="ORF">GDO81_005101</name>
</gene>
<feature type="signal peptide" evidence="1">
    <location>
        <begin position="1"/>
        <end position="22"/>
    </location>
</feature>
<protein>
    <recommendedName>
        <fullName evidence="4">Secreted protein</fullName>
    </recommendedName>
</protein>
<evidence type="ECO:0000313" key="3">
    <source>
        <dbReference type="Proteomes" id="UP000824782"/>
    </source>
</evidence>
<dbReference type="AlphaFoldDB" id="A0AAV7CKU4"/>
<name>A0AAV7CKU4_ENGPU</name>
<proteinExistence type="predicted"/>
<feature type="chain" id="PRO_5043630634" description="Secreted protein" evidence="1">
    <location>
        <begin position="23"/>
        <end position="97"/>
    </location>
</feature>
<evidence type="ECO:0000313" key="2">
    <source>
        <dbReference type="EMBL" id="KAG8585654.1"/>
    </source>
</evidence>